<dbReference type="GO" id="GO:0051536">
    <property type="term" value="F:iron-sulfur cluster binding"/>
    <property type="evidence" value="ECO:0007669"/>
    <property type="project" value="UniProtKB-KW"/>
</dbReference>
<dbReference type="GO" id="GO:0061798">
    <property type="term" value="F:GTP 3',8'-cyclase activity"/>
    <property type="evidence" value="ECO:0007669"/>
    <property type="project" value="TreeGrafter"/>
</dbReference>
<gene>
    <name evidence="7" type="ORF">S06H3_10796</name>
</gene>
<dbReference type="InterPro" id="IPR050105">
    <property type="entry name" value="MoCo_biosynth_MoaA/MoaC"/>
</dbReference>
<accession>X1KW57</accession>
<proteinExistence type="predicted"/>
<dbReference type="GO" id="GO:0006777">
    <property type="term" value="P:Mo-molybdopterin cofactor biosynthetic process"/>
    <property type="evidence" value="ECO:0007669"/>
    <property type="project" value="UniProtKB-KW"/>
</dbReference>
<organism evidence="7">
    <name type="scientific">marine sediment metagenome</name>
    <dbReference type="NCBI Taxonomy" id="412755"/>
    <lineage>
        <taxon>unclassified sequences</taxon>
        <taxon>metagenomes</taxon>
        <taxon>ecological metagenomes</taxon>
    </lineage>
</organism>
<evidence type="ECO:0000256" key="2">
    <source>
        <dbReference type="ARBA" id="ARBA00022723"/>
    </source>
</evidence>
<feature type="domain" description="Radical SAM core" evidence="6">
    <location>
        <begin position="5"/>
        <end position="194"/>
    </location>
</feature>
<feature type="non-terminal residue" evidence="7">
    <location>
        <position position="194"/>
    </location>
</feature>
<dbReference type="PROSITE" id="PS51918">
    <property type="entry name" value="RADICAL_SAM"/>
    <property type="match status" value="1"/>
</dbReference>
<dbReference type="SFLD" id="SFLDG01067">
    <property type="entry name" value="SPASM/twitch_domain_containing"/>
    <property type="match status" value="1"/>
</dbReference>
<evidence type="ECO:0000256" key="4">
    <source>
        <dbReference type="ARBA" id="ARBA00023014"/>
    </source>
</evidence>
<dbReference type="GO" id="GO:0061799">
    <property type="term" value="F:cyclic pyranopterin monophosphate synthase activity"/>
    <property type="evidence" value="ECO:0007669"/>
    <property type="project" value="TreeGrafter"/>
</dbReference>
<dbReference type="Gene3D" id="3.20.20.70">
    <property type="entry name" value="Aldolase class I"/>
    <property type="match status" value="1"/>
</dbReference>
<dbReference type="InterPro" id="IPR013785">
    <property type="entry name" value="Aldolase_TIM"/>
</dbReference>
<dbReference type="InterPro" id="IPR006638">
    <property type="entry name" value="Elp3/MiaA/NifB-like_rSAM"/>
</dbReference>
<dbReference type="GO" id="GO:0046872">
    <property type="term" value="F:metal ion binding"/>
    <property type="evidence" value="ECO:0007669"/>
    <property type="project" value="UniProtKB-KW"/>
</dbReference>
<dbReference type="Pfam" id="PF04055">
    <property type="entry name" value="Radical_SAM"/>
    <property type="match status" value="1"/>
</dbReference>
<reference evidence="7" key="1">
    <citation type="journal article" date="2014" name="Front. Microbiol.">
        <title>High frequency of phylogenetically diverse reductive dehalogenase-homologous genes in deep subseafloor sedimentary metagenomes.</title>
        <authorList>
            <person name="Kawai M."/>
            <person name="Futagami T."/>
            <person name="Toyoda A."/>
            <person name="Takaki Y."/>
            <person name="Nishi S."/>
            <person name="Hori S."/>
            <person name="Arai W."/>
            <person name="Tsubouchi T."/>
            <person name="Morono Y."/>
            <person name="Uchiyama I."/>
            <person name="Ito T."/>
            <person name="Fujiyama A."/>
            <person name="Inagaki F."/>
            <person name="Takami H."/>
        </authorList>
    </citation>
    <scope>NUCLEOTIDE SEQUENCE</scope>
    <source>
        <strain evidence="7">Expedition CK06-06</strain>
    </source>
</reference>
<evidence type="ECO:0000256" key="1">
    <source>
        <dbReference type="ARBA" id="ARBA00022691"/>
    </source>
</evidence>
<keyword evidence="4" id="KW-0411">Iron-sulfur</keyword>
<comment type="caution">
    <text evidence="7">The sequence shown here is derived from an EMBL/GenBank/DDBJ whole genome shotgun (WGS) entry which is preliminary data.</text>
</comment>
<keyword evidence="2" id="KW-0479">Metal-binding</keyword>
<keyword evidence="3" id="KW-0408">Iron</keyword>
<name>X1KW57_9ZZZZ</name>
<dbReference type="InterPro" id="IPR007197">
    <property type="entry name" value="rSAM"/>
</dbReference>
<protein>
    <recommendedName>
        <fullName evidence="6">Radical SAM core domain-containing protein</fullName>
    </recommendedName>
</protein>
<dbReference type="SFLD" id="SFLDS00029">
    <property type="entry name" value="Radical_SAM"/>
    <property type="match status" value="1"/>
</dbReference>
<dbReference type="CDD" id="cd01335">
    <property type="entry name" value="Radical_SAM"/>
    <property type="match status" value="1"/>
</dbReference>
<evidence type="ECO:0000256" key="5">
    <source>
        <dbReference type="ARBA" id="ARBA00023150"/>
    </source>
</evidence>
<dbReference type="InterPro" id="IPR058240">
    <property type="entry name" value="rSAM_sf"/>
</dbReference>
<keyword evidence="1" id="KW-0949">S-adenosyl-L-methionine</keyword>
<dbReference type="PANTHER" id="PTHR22960:SF0">
    <property type="entry name" value="MOLYBDENUM COFACTOR BIOSYNTHESIS PROTEIN 1"/>
    <property type="match status" value="1"/>
</dbReference>
<dbReference type="SMART" id="SM00729">
    <property type="entry name" value="Elp3"/>
    <property type="match status" value="1"/>
</dbReference>
<dbReference type="AlphaFoldDB" id="X1KW57"/>
<dbReference type="SFLD" id="SFLDG01386">
    <property type="entry name" value="main_SPASM_domain-containing"/>
    <property type="match status" value="1"/>
</dbReference>
<dbReference type="EMBL" id="BARV01005084">
    <property type="protein sequence ID" value="GAI10923.1"/>
    <property type="molecule type" value="Genomic_DNA"/>
</dbReference>
<dbReference type="PANTHER" id="PTHR22960">
    <property type="entry name" value="MOLYBDOPTERIN COFACTOR SYNTHESIS PROTEIN A"/>
    <property type="match status" value="1"/>
</dbReference>
<keyword evidence="5" id="KW-0501">Molybdenum cofactor biosynthesis</keyword>
<evidence type="ECO:0000313" key="7">
    <source>
        <dbReference type="EMBL" id="GAI10923.1"/>
    </source>
</evidence>
<sequence length="194" mass="21604">MLLDRFNRKIDYLRISVTDRCNYRCTYCMPGPVFVHKSHSDIISYEQIESLTKVAAKMGITKIRLTGGEPLVRKNIGQLVAKLTAIDGIDEVCMTTNGSLLADMAVKLKQNGLGRVNISIDSLDADRYRRITRGGHLCKAVAGVDAAVKAGLTPIKINMVILDDTTETDIETMKTFCEQKGLQLQKIMQFSLYD</sequence>
<evidence type="ECO:0000259" key="6">
    <source>
        <dbReference type="PROSITE" id="PS51918"/>
    </source>
</evidence>
<evidence type="ECO:0000256" key="3">
    <source>
        <dbReference type="ARBA" id="ARBA00023004"/>
    </source>
</evidence>
<dbReference type="SUPFAM" id="SSF102114">
    <property type="entry name" value="Radical SAM enzymes"/>
    <property type="match status" value="1"/>
</dbReference>